<name>D8SJM9_SELML</name>
<reference evidence="1 2" key="1">
    <citation type="journal article" date="2011" name="Science">
        <title>The Selaginella genome identifies genetic changes associated with the evolution of vascular plants.</title>
        <authorList>
            <person name="Banks J.A."/>
            <person name="Nishiyama T."/>
            <person name="Hasebe M."/>
            <person name="Bowman J.L."/>
            <person name="Gribskov M."/>
            <person name="dePamphilis C."/>
            <person name="Albert V.A."/>
            <person name="Aono N."/>
            <person name="Aoyama T."/>
            <person name="Ambrose B.A."/>
            <person name="Ashton N.W."/>
            <person name="Axtell M.J."/>
            <person name="Barker E."/>
            <person name="Barker M.S."/>
            <person name="Bennetzen J.L."/>
            <person name="Bonawitz N.D."/>
            <person name="Chapple C."/>
            <person name="Cheng C."/>
            <person name="Correa L.G."/>
            <person name="Dacre M."/>
            <person name="DeBarry J."/>
            <person name="Dreyer I."/>
            <person name="Elias M."/>
            <person name="Engstrom E.M."/>
            <person name="Estelle M."/>
            <person name="Feng L."/>
            <person name="Finet C."/>
            <person name="Floyd S.K."/>
            <person name="Frommer W.B."/>
            <person name="Fujita T."/>
            <person name="Gramzow L."/>
            <person name="Gutensohn M."/>
            <person name="Harholt J."/>
            <person name="Hattori M."/>
            <person name="Heyl A."/>
            <person name="Hirai T."/>
            <person name="Hiwatashi Y."/>
            <person name="Ishikawa M."/>
            <person name="Iwata M."/>
            <person name="Karol K.G."/>
            <person name="Koehler B."/>
            <person name="Kolukisaoglu U."/>
            <person name="Kubo M."/>
            <person name="Kurata T."/>
            <person name="Lalonde S."/>
            <person name="Li K."/>
            <person name="Li Y."/>
            <person name="Litt A."/>
            <person name="Lyons E."/>
            <person name="Manning G."/>
            <person name="Maruyama T."/>
            <person name="Michael T.P."/>
            <person name="Mikami K."/>
            <person name="Miyazaki S."/>
            <person name="Morinaga S."/>
            <person name="Murata T."/>
            <person name="Mueller-Roeber B."/>
            <person name="Nelson D.R."/>
            <person name="Obara M."/>
            <person name="Oguri Y."/>
            <person name="Olmstead R.G."/>
            <person name="Onodera N."/>
            <person name="Petersen B.L."/>
            <person name="Pils B."/>
            <person name="Prigge M."/>
            <person name="Rensing S.A."/>
            <person name="Riano-Pachon D.M."/>
            <person name="Roberts A.W."/>
            <person name="Sato Y."/>
            <person name="Scheller H.V."/>
            <person name="Schulz B."/>
            <person name="Schulz C."/>
            <person name="Shakirov E.V."/>
            <person name="Shibagaki N."/>
            <person name="Shinohara N."/>
            <person name="Shippen D.E."/>
            <person name="Soerensen I."/>
            <person name="Sotooka R."/>
            <person name="Sugimoto N."/>
            <person name="Sugita M."/>
            <person name="Sumikawa N."/>
            <person name="Tanurdzic M."/>
            <person name="Theissen G."/>
            <person name="Ulvskov P."/>
            <person name="Wakazuki S."/>
            <person name="Weng J.K."/>
            <person name="Willats W.W."/>
            <person name="Wipf D."/>
            <person name="Wolf P.G."/>
            <person name="Yang L."/>
            <person name="Zimmer A.D."/>
            <person name="Zhu Q."/>
            <person name="Mitros T."/>
            <person name="Hellsten U."/>
            <person name="Loque D."/>
            <person name="Otillar R."/>
            <person name="Salamov A."/>
            <person name="Schmutz J."/>
            <person name="Shapiro H."/>
            <person name="Lindquist E."/>
            <person name="Lucas S."/>
            <person name="Rokhsar D."/>
            <person name="Grigoriev I.V."/>
        </authorList>
    </citation>
    <scope>NUCLEOTIDE SEQUENCE [LARGE SCALE GENOMIC DNA]</scope>
</reference>
<evidence type="ECO:0008006" key="3">
    <source>
        <dbReference type="Google" id="ProtNLM"/>
    </source>
</evidence>
<proteinExistence type="predicted"/>
<dbReference type="AlphaFoldDB" id="D8SJM9"/>
<dbReference type="GO" id="GO:0006952">
    <property type="term" value="P:defense response"/>
    <property type="evidence" value="ECO:0000318"/>
    <property type="project" value="GO_Central"/>
</dbReference>
<dbReference type="InterPro" id="IPR037176">
    <property type="entry name" value="Osmotin/thaumatin-like_sf"/>
</dbReference>
<dbReference type="PROSITE" id="PS51367">
    <property type="entry name" value="THAUMATIN_2"/>
    <property type="match status" value="1"/>
</dbReference>
<dbReference type="InterPro" id="IPR001938">
    <property type="entry name" value="Thaumatin"/>
</dbReference>
<dbReference type="STRING" id="88036.D8SJM9"/>
<sequence length="218" mass="23915">MGFRNRRGCSLSRRNSVERFAVLHSVSIDSLVGEFLGTHCTDCIFNMTSGHGSCETGDCNGSFGCRKLGTSPITIAEFAPYSTSTLRYHVSLLKGFNVSMGFSTDNTTTIPICKSVGCPCDATQRCPEALNFNVKNQKIGCFSPCDLLKDDRFCCRGNFTDAACQANEYSEYFQDTCKDAVTYPNDFNNTRITCSTSSSYIITFCPDETIPSLRVAAI</sequence>
<dbReference type="Proteomes" id="UP000001514">
    <property type="component" value="Unassembled WGS sequence"/>
</dbReference>
<dbReference type="Gene3D" id="2.60.110.10">
    <property type="entry name" value="Thaumatin"/>
    <property type="match status" value="1"/>
</dbReference>
<accession>D8SJM9</accession>
<dbReference type="Gramene" id="EFJ15389">
    <property type="protein sequence ID" value="EFJ15389"/>
    <property type="gene ID" value="SELMODRAFT_118249"/>
</dbReference>
<dbReference type="KEGG" id="smo:SELMODRAFT_118249"/>
<dbReference type="SUPFAM" id="SSF49870">
    <property type="entry name" value="Osmotin, thaumatin-like protein"/>
    <property type="match status" value="1"/>
</dbReference>
<organism evidence="2">
    <name type="scientific">Selaginella moellendorffii</name>
    <name type="common">Spikemoss</name>
    <dbReference type="NCBI Taxonomy" id="88036"/>
    <lineage>
        <taxon>Eukaryota</taxon>
        <taxon>Viridiplantae</taxon>
        <taxon>Streptophyta</taxon>
        <taxon>Embryophyta</taxon>
        <taxon>Tracheophyta</taxon>
        <taxon>Lycopodiopsida</taxon>
        <taxon>Selaginellales</taxon>
        <taxon>Selaginellaceae</taxon>
        <taxon>Selaginella</taxon>
    </lineage>
</organism>
<dbReference type="Pfam" id="PF00314">
    <property type="entry name" value="Thaumatin"/>
    <property type="match status" value="1"/>
</dbReference>
<dbReference type="HOGENOM" id="CLU_1268784_0_0_1"/>
<evidence type="ECO:0000313" key="2">
    <source>
        <dbReference type="Proteomes" id="UP000001514"/>
    </source>
</evidence>
<dbReference type="PROSITE" id="PS00316">
    <property type="entry name" value="THAUMATIN_1"/>
    <property type="match status" value="1"/>
</dbReference>
<gene>
    <name evidence="1" type="ORF">SELMODRAFT_118249</name>
</gene>
<dbReference type="InParanoid" id="D8SJM9"/>
<dbReference type="SMART" id="SM00205">
    <property type="entry name" value="THN"/>
    <property type="match status" value="1"/>
</dbReference>
<protein>
    <recommendedName>
        <fullName evidence="3">Thaumatin-like protein</fullName>
    </recommendedName>
</protein>
<dbReference type="EMBL" id="GL377623">
    <property type="protein sequence ID" value="EFJ15389.1"/>
    <property type="molecule type" value="Genomic_DNA"/>
</dbReference>
<keyword evidence="2" id="KW-1185">Reference proteome</keyword>
<dbReference type="PANTHER" id="PTHR31048">
    <property type="entry name" value="OS03G0233200 PROTEIN"/>
    <property type="match status" value="1"/>
</dbReference>
<dbReference type="PRINTS" id="PR00347">
    <property type="entry name" value="THAUMATIN"/>
</dbReference>
<dbReference type="InterPro" id="IPR017949">
    <property type="entry name" value="Thaumatin_CS"/>
</dbReference>
<evidence type="ECO:0000313" key="1">
    <source>
        <dbReference type="EMBL" id="EFJ15389.1"/>
    </source>
</evidence>